<accession>A0AAV4DY53</accession>
<protein>
    <submittedName>
        <fullName evidence="2">Uncharacterized protein</fullName>
    </submittedName>
</protein>
<dbReference type="AlphaFoldDB" id="A0AAV4DY53"/>
<proteinExistence type="predicted"/>
<keyword evidence="3" id="KW-1185">Reference proteome</keyword>
<evidence type="ECO:0000313" key="2">
    <source>
        <dbReference type="EMBL" id="GFO49288.1"/>
    </source>
</evidence>
<organism evidence="2 3">
    <name type="scientific">Plakobranchus ocellatus</name>
    <dbReference type="NCBI Taxonomy" id="259542"/>
    <lineage>
        <taxon>Eukaryota</taxon>
        <taxon>Metazoa</taxon>
        <taxon>Spiralia</taxon>
        <taxon>Lophotrochozoa</taxon>
        <taxon>Mollusca</taxon>
        <taxon>Gastropoda</taxon>
        <taxon>Heterobranchia</taxon>
        <taxon>Euthyneura</taxon>
        <taxon>Panpulmonata</taxon>
        <taxon>Sacoglossa</taxon>
        <taxon>Placobranchoidea</taxon>
        <taxon>Plakobranchidae</taxon>
        <taxon>Plakobranchus</taxon>
    </lineage>
</organism>
<sequence length="107" mass="11967">MAQRSENWPHHLQRFSAAGSDPPSVRSMRSPKVKVKGLCSPNKSLWPGWTHKSTFLFFYVSIVDFVVGGTEVSKPVLRSCLDPSSTSSSPITAVPRRRRLESLMSTY</sequence>
<dbReference type="EMBL" id="BLXT01008462">
    <property type="protein sequence ID" value="GFO49288.1"/>
    <property type="molecule type" value="Genomic_DNA"/>
</dbReference>
<comment type="caution">
    <text evidence="2">The sequence shown here is derived from an EMBL/GenBank/DDBJ whole genome shotgun (WGS) entry which is preliminary data.</text>
</comment>
<evidence type="ECO:0000313" key="3">
    <source>
        <dbReference type="Proteomes" id="UP000735302"/>
    </source>
</evidence>
<gene>
    <name evidence="2" type="ORF">PoB_007579300</name>
</gene>
<evidence type="ECO:0000256" key="1">
    <source>
        <dbReference type="SAM" id="MobiDB-lite"/>
    </source>
</evidence>
<feature type="region of interest" description="Disordered" evidence="1">
    <location>
        <begin position="83"/>
        <end position="107"/>
    </location>
</feature>
<reference evidence="2 3" key="1">
    <citation type="journal article" date="2021" name="Elife">
        <title>Chloroplast acquisition without the gene transfer in kleptoplastic sea slugs, Plakobranchus ocellatus.</title>
        <authorList>
            <person name="Maeda T."/>
            <person name="Takahashi S."/>
            <person name="Yoshida T."/>
            <person name="Shimamura S."/>
            <person name="Takaki Y."/>
            <person name="Nagai Y."/>
            <person name="Toyoda A."/>
            <person name="Suzuki Y."/>
            <person name="Arimoto A."/>
            <person name="Ishii H."/>
            <person name="Satoh N."/>
            <person name="Nishiyama T."/>
            <person name="Hasebe M."/>
            <person name="Maruyama T."/>
            <person name="Minagawa J."/>
            <person name="Obokata J."/>
            <person name="Shigenobu S."/>
        </authorList>
    </citation>
    <scope>NUCLEOTIDE SEQUENCE [LARGE SCALE GENOMIC DNA]</scope>
</reference>
<feature type="region of interest" description="Disordered" evidence="1">
    <location>
        <begin position="1"/>
        <end position="30"/>
    </location>
</feature>
<dbReference type="Proteomes" id="UP000735302">
    <property type="component" value="Unassembled WGS sequence"/>
</dbReference>
<name>A0AAV4DY53_9GAST</name>